<name>B0CWJ7_LACBS</name>
<evidence type="ECO:0000313" key="2">
    <source>
        <dbReference type="Proteomes" id="UP000001194"/>
    </source>
</evidence>
<dbReference type="InParanoid" id="B0CWJ7"/>
<evidence type="ECO:0000313" key="1">
    <source>
        <dbReference type="EMBL" id="EDR13521.1"/>
    </source>
</evidence>
<reference evidence="1 2" key="1">
    <citation type="journal article" date="2008" name="Nature">
        <title>The genome of Laccaria bicolor provides insights into mycorrhizal symbiosis.</title>
        <authorList>
            <person name="Martin F."/>
            <person name="Aerts A."/>
            <person name="Ahren D."/>
            <person name="Brun A."/>
            <person name="Danchin E.G.J."/>
            <person name="Duchaussoy F."/>
            <person name="Gibon J."/>
            <person name="Kohler A."/>
            <person name="Lindquist E."/>
            <person name="Pereda V."/>
            <person name="Salamov A."/>
            <person name="Shapiro H.J."/>
            <person name="Wuyts J."/>
            <person name="Blaudez D."/>
            <person name="Buee M."/>
            <person name="Brokstein P."/>
            <person name="Canbaeck B."/>
            <person name="Cohen D."/>
            <person name="Courty P.E."/>
            <person name="Coutinho P.M."/>
            <person name="Delaruelle C."/>
            <person name="Detter J.C."/>
            <person name="Deveau A."/>
            <person name="DiFazio S."/>
            <person name="Duplessis S."/>
            <person name="Fraissinet-Tachet L."/>
            <person name="Lucic E."/>
            <person name="Frey-Klett P."/>
            <person name="Fourrey C."/>
            <person name="Feussner I."/>
            <person name="Gay G."/>
            <person name="Grimwood J."/>
            <person name="Hoegger P.J."/>
            <person name="Jain P."/>
            <person name="Kilaru S."/>
            <person name="Labbe J."/>
            <person name="Lin Y.C."/>
            <person name="Legue V."/>
            <person name="Le Tacon F."/>
            <person name="Marmeisse R."/>
            <person name="Melayah D."/>
            <person name="Montanini B."/>
            <person name="Muratet M."/>
            <person name="Nehls U."/>
            <person name="Niculita-Hirzel H."/>
            <person name="Oudot-Le Secq M.P."/>
            <person name="Peter M."/>
            <person name="Quesneville H."/>
            <person name="Rajashekar B."/>
            <person name="Reich M."/>
            <person name="Rouhier N."/>
            <person name="Schmutz J."/>
            <person name="Yin T."/>
            <person name="Chalot M."/>
            <person name="Henrissat B."/>
            <person name="Kuees U."/>
            <person name="Lucas S."/>
            <person name="Van de Peer Y."/>
            <person name="Podila G.K."/>
            <person name="Polle A."/>
            <person name="Pukkila P.J."/>
            <person name="Richardson P.M."/>
            <person name="Rouze P."/>
            <person name="Sanders I.R."/>
            <person name="Stajich J.E."/>
            <person name="Tunlid A."/>
            <person name="Tuskan G."/>
            <person name="Grigoriev I.V."/>
        </authorList>
    </citation>
    <scope>NUCLEOTIDE SEQUENCE [LARGE SCALE GENOMIC DNA]</scope>
    <source>
        <strain evidence="2">S238N-H82 / ATCC MYA-4686</strain>
    </source>
</reference>
<dbReference type="HOGENOM" id="CLU_1740840_0_0_1"/>
<dbReference type="EMBL" id="DS547093">
    <property type="protein sequence ID" value="EDR13521.1"/>
    <property type="molecule type" value="Genomic_DNA"/>
</dbReference>
<dbReference type="GeneID" id="6071804"/>
<protein>
    <submittedName>
        <fullName evidence="1">Predicted protein</fullName>
    </submittedName>
</protein>
<keyword evidence="2" id="KW-1185">Reference proteome</keyword>
<organism evidence="2">
    <name type="scientific">Laccaria bicolor (strain S238N-H82 / ATCC MYA-4686)</name>
    <name type="common">Bicoloured deceiver</name>
    <name type="synonym">Laccaria laccata var. bicolor</name>
    <dbReference type="NCBI Taxonomy" id="486041"/>
    <lineage>
        <taxon>Eukaryota</taxon>
        <taxon>Fungi</taxon>
        <taxon>Dikarya</taxon>
        <taxon>Basidiomycota</taxon>
        <taxon>Agaricomycotina</taxon>
        <taxon>Agaricomycetes</taxon>
        <taxon>Agaricomycetidae</taxon>
        <taxon>Agaricales</taxon>
        <taxon>Agaricineae</taxon>
        <taxon>Hydnangiaceae</taxon>
        <taxon>Laccaria</taxon>
    </lineage>
</organism>
<dbReference type="KEGG" id="lbc:LACBIDRAFT_308521"/>
<sequence length="150" mass="16512">MEQGRCSSLLSAPQTYGRLVRSNPHCRAIPALWRPQKSSGLRSYTRLLPLSDGACPIVRRSTANPSLINSKRSTSPRALPVYQRELCLEVVACYVARKLVSLPSLMAVRQSIIPPPTQASRVQIVARCLAAVGLSKGNSKLEELHRPVER</sequence>
<dbReference type="RefSeq" id="XP_001876019.1">
    <property type="nucleotide sequence ID" value="XM_001875984.1"/>
</dbReference>
<dbReference type="Proteomes" id="UP000001194">
    <property type="component" value="Unassembled WGS sequence"/>
</dbReference>
<proteinExistence type="predicted"/>
<dbReference type="AlphaFoldDB" id="B0CWJ7"/>
<accession>B0CWJ7</accession>
<gene>
    <name evidence="1" type="ORF">LACBIDRAFT_308521</name>
</gene>